<reference evidence="2 3" key="1">
    <citation type="submission" date="2019-03" db="EMBL/GenBank/DDBJ databases">
        <title>Genomic Encyclopedia of Type Strains, Phase IV (KMG-IV): sequencing the most valuable type-strain genomes for metagenomic binning, comparative biology and taxonomic classification.</title>
        <authorList>
            <person name="Goeker M."/>
        </authorList>
    </citation>
    <scope>NUCLEOTIDE SEQUENCE [LARGE SCALE GENOMIC DNA]</scope>
    <source>
        <strain evidence="2 3">DSM 45361</strain>
    </source>
</reference>
<comment type="caution">
    <text evidence="2">The sequence shown here is derived from an EMBL/GenBank/DDBJ whole genome shotgun (WGS) entry which is preliminary data.</text>
</comment>
<evidence type="ECO:0000313" key="3">
    <source>
        <dbReference type="Proteomes" id="UP000295444"/>
    </source>
</evidence>
<dbReference type="RefSeq" id="WP_133849504.1">
    <property type="nucleotide sequence ID" value="NZ_SNXZ01000002.1"/>
</dbReference>
<protein>
    <submittedName>
        <fullName evidence="2">Uncharacterized protein</fullName>
    </submittedName>
</protein>
<feature type="chain" id="PRO_5038968391" evidence="1">
    <location>
        <begin position="21"/>
        <end position="655"/>
    </location>
</feature>
<gene>
    <name evidence="2" type="ORF">EV186_102712</name>
</gene>
<dbReference type="EMBL" id="SNXZ01000002">
    <property type="protein sequence ID" value="TDQ00846.1"/>
    <property type="molecule type" value="Genomic_DNA"/>
</dbReference>
<sequence>MRALAVAVLVGLSTVVPASAAAAAPAPLTNLAHLNFLGDRTTPPAQPGHTTYRLAEDPSIGVLWTYADRRDDGHYDRIGGGAYDAATNTYSQGAYNADDIARASVVYLRHWRLTGDQGSRDHAYELLRGLTYLQTASGPDAGNVVLWMQPDGTLHPSALPPEQPDPSDSGASYWLARSIWALGEGYADFRDTDPAFAGFLKGRMELAIGALNREVLDRYGQWQLVDGVHVPAWLIVDGADASAEAVLGLSAYVRAGGGSSARSALTKLAEGIAHMPGSSSAGEWPYGAILPWAVSRSDWHAWAAQMPSALARASVVLHRPDLLRPAVTDAAVFTPYLLTTGGPDNGWLPVPIDRTQIAYGADARVESLVATAAATGSRGLHDLAGIAAGWFFGANTAGAPVYDPATGRTFDGVSGDGVVNRNSGAESTIHGLLTMLALDADPSLAATARASAAIRHRESATVVEGESATGGTVVTPASAWTGESQWSGGKYVTVASTATWSIPSADQPRLVSPVVNQVPGGGRTTWSADGHGLGVVNGDGGPQGVSPAPGALLPVTLSKTLAPGAHTLTATATSGESDVDALLLRPEVSQVVYDHTAVLQSAATGPRTRAVTVPAGARVSVTSYDGRGRTVRHTTAPGPTVEVPVAPGGFTVLSW</sequence>
<evidence type="ECO:0000256" key="1">
    <source>
        <dbReference type="SAM" id="SignalP"/>
    </source>
</evidence>
<name>A0A4R6SHK4_LABRH</name>
<proteinExistence type="predicted"/>
<feature type="signal peptide" evidence="1">
    <location>
        <begin position="1"/>
        <end position="20"/>
    </location>
</feature>
<evidence type="ECO:0000313" key="2">
    <source>
        <dbReference type="EMBL" id="TDQ00846.1"/>
    </source>
</evidence>
<organism evidence="2 3">
    <name type="scientific">Labedaea rhizosphaerae</name>
    <dbReference type="NCBI Taxonomy" id="598644"/>
    <lineage>
        <taxon>Bacteria</taxon>
        <taxon>Bacillati</taxon>
        <taxon>Actinomycetota</taxon>
        <taxon>Actinomycetes</taxon>
        <taxon>Pseudonocardiales</taxon>
        <taxon>Pseudonocardiaceae</taxon>
        <taxon>Labedaea</taxon>
    </lineage>
</organism>
<dbReference type="OrthoDB" id="7540161at2"/>
<accession>A0A4R6SHK4</accession>
<dbReference type="AlphaFoldDB" id="A0A4R6SHK4"/>
<keyword evidence="1" id="KW-0732">Signal</keyword>
<dbReference type="Proteomes" id="UP000295444">
    <property type="component" value="Unassembled WGS sequence"/>
</dbReference>
<keyword evidence="3" id="KW-1185">Reference proteome</keyword>